<dbReference type="Proteomes" id="UP001149165">
    <property type="component" value="Unassembled WGS sequence"/>
</dbReference>
<proteinExistence type="predicted"/>
<dbReference type="PANTHER" id="PTHR42354:SF1">
    <property type="entry name" value="C2H2-TYPE DOMAIN-CONTAINING PROTEIN"/>
    <property type="match status" value="1"/>
</dbReference>
<evidence type="ECO:0000256" key="2">
    <source>
        <dbReference type="SAM" id="Phobius"/>
    </source>
</evidence>
<reference evidence="3" key="2">
    <citation type="journal article" date="2023" name="IMA Fungus">
        <title>Comparative genomic study of the Penicillium genus elucidates a diverse pangenome and 15 lateral gene transfer events.</title>
        <authorList>
            <person name="Petersen C."/>
            <person name="Sorensen T."/>
            <person name="Nielsen M.R."/>
            <person name="Sondergaard T.E."/>
            <person name="Sorensen J.L."/>
            <person name="Fitzpatrick D.A."/>
            <person name="Frisvad J.C."/>
            <person name="Nielsen K.L."/>
        </authorList>
    </citation>
    <scope>NUCLEOTIDE SEQUENCE</scope>
    <source>
        <strain evidence="3">IBT 30069</strain>
    </source>
</reference>
<keyword evidence="4" id="KW-1185">Reference proteome</keyword>
<comment type="caution">
    <text evidence="3">The sequence shown here is derived from an EMBL/GenBank/DDBJ whole genome shotgun (WGS) entry which is preliminary data.</text>
</comment>
<dbReference type="OrthoDB" id="5309037at2759"/>
<gene>
    <name evidence="3" type="ORF">N7456_003847</name>
</gene>
<keyword evidence="2" id="KW-0812">Transmembrane</keyword>
<name>A0A9W9FVJ9_9EURO</name>
<organism evidence="3 4">
    <name type="scientific">Penicillium angulare</name>
    <dbReference type="NCBI Taxonomy" id="116970"/>
    <lineage>
        <taxon>Eukaryota</taxon>
        <taxon>Fungi</taxon>
        <taxon>Dikarya</taxon>
        <taxon>Ascomycota</taxon>
        <taxon>Pezizomycotina</taxon>
        <taxon>Eurotiomycetes</taxon>
        <taxon>Eurotiomycetidae</taxon>
        <taxon>Eurotiales</taxon>
        <taxon>Aspergillaceae</taxon>
        <taxon>Penicillium</taxon>
    </lineage>
</organism>
<evidence type="ECO:0000256" key="1">
    <source>
        <dbReference type="SAM" id="MobiDB-lite"/>
    </source>
</evidence>
<reference evidence="3" key="1">
    <citation type="submission" date="2022-11" db="EMBL/GenBank/DDBJ databases">
        <authorList>
            <person name="Petersen C."/>
        </authorList>
    </citation>
    <scope>NUCLEOTIDE SEQUENCE</scope>
    <source>
        <strain evidence="3">IBT 30069</strain>
    </source>
</reference>
<dbReference type="PANTHER" id="PTHR42354">
    <property type="entry name" value="C2H2-TYPE DOMAIN-CONTAINING PROTEIN"/>
    <property type="match status" value="1"/>
</dbReference>
<keyword evidence="2" id="KW-0472">Membrane</keyword>
<dbReference type="AlphaFoldDB" id="A0A9W9FVJ9"/>
<feature type="transmembrane region" description="Helical" evidence="2">
    <location>
        <begin position="6"/>
        <end position="27"/>
    </location>
</feature>
<keyword evidence="2" id="KW-1133">Transmembrane helix</keyword>
<evidence type="ECO:0000313" key="3">
    <source>
        <dbReference type="EMBL" id="KAJ5107172.1"/>
    </source>
</evidence>
<accession>A0A9W9FVJ9</accession>
<evidence type="ECO:0000313" key="4">
    <source>
        <dbReference type="Proteomes" id="UP001149165"/>
    </source>
</evidence>
<dbReference type="EMBL" id="JAPQKH010000003">
    <property type="protein sequence ID" value="KAJ5107172.1"/>
    <property type="molecule type" value="Genomic_DNA"/>
</dbReference>
<feature type="region of interest" description="Disordered" evidence="1">
    <location>
        <begin position="135"/>
        <end position="166"/>
    </location>
</feature>
<protein>
    <submittedName>
        <fullName evidence="3">Uncharacterized protein</fullName>
    </submittedName>
</protein>
<sequence>MSGLEIVALIPAIVSAIAAVTVECRAWRKRKKERLAKTENLELETLLHESGPVVKSKHASGLQRFEEDFRIGDSIGHEALMEHLIVVQTTEISVLRRRNINITDHIHPNHSLITRDTKSARGGIISALSQQYQRLAQADPSPRPLSATSEPHTEDTNHSYSHSHPKSNGFFHAIDIRQRFFGRMTQTQHGSGHNHGAKRSIYRKIKLWLGSRDLFLPTLIDKFNPSYLIERRDLVDATRRDTIG</sequence>